<evidence type="ECO:0000259" key="2">
    <source>
        <dbReference type="Pfam" id="PF05678"/>
    </source>
</evidence>
<dbReference type="PANTHER" id="PTHR33179">
    <property type="entry name" value="VQ MOTIF-CONTAINING PROTEIN"/>
    <property type="match status" value="1"/>
</dbReference>
<evidence type="ECO:0000313" key="4">
    <source>
        <dbReference type="Proteomes" id="UP001279734"/>
    </source>
</evidence>
<feature type="domain" description="VQ" evidence="2">
    <location>
        <begin position="198"/>
        <end position="225"/>
    </location>
</feature>
<gene>
    <name evidence="3" type="ORF">Nepgr_033238</name>
</gene>
<comment type="caution">
    <text evidence="3">The sequence shown here is derived from an EMBL/GenBank/DDBJ whole genome shotgun (WGS) entry which is preliminary data.</text>
</comment>
<keyword evidence="4" id="KW-1185">Reference proteome</keyword>
<evidence type="ECO:0000256" key="1">
    <source>
        <dbReference type="SAM" id="MobiDB-lite"/>
    </source>
</evidence>
<sequence>MHRNLRTVLATTVTTTTFSFCFLGQFCFPFPVLHFFHHFLMNSGNSSSMQSSSGGDEEYESRADSIPDVDFFNQISSQPPPQLVRPHQLNHPLSLFDPPPNFNLHPNLFASIEDRSGIRSLIWPVPASDAGAIRSDPNCATSTVVTSLGQLASSSSSIVAHLQSSAQGNEAQAAQPPAVAAESNIQSRPKKRTRASRRAPTTVLTTDTTNFRAMVQEFTGIPAPPFSSAASSPYSRRFDLLRTGGRGSSLRTGSAQMMHKSSYSPSLLSTAMVENHACSDINPSNFNSSANPMEFSEIPQHFDSNMGSSIFTFQSLLSSPFSPLKYLSTANAPTTFGLQSDHEESLGATSSSLQRVEVSQEFPVMNQNIGGFPTARLTSDDGNQGGDQLRSDKGNNGTCGASSSSNFHQKAGDGECNY</sequence>
<dbReference type="AlphaFoldDB" id="A0AAD3Y883"/>
<feature type="region of interest" description="Disordered" evidence="1">
    <location>
        <begin position="367"/>
        <end position="418"/>
    </location>
</feature>
<feature type="compositionally biased region" description="Basic residues" evidence="1">
    <location>
        <begin position="188"/>
        <end position="197"/>
    </location>
</feature>
<proteinExistence type="predicted"/>
<dbReference type="Pfam" id="PF05678">
    <property type="entry name" value="VQ"/>
    <property type="match status" value="1"/>
</dbReference>
<organism evidence="3 4">
    <name type="scientific">Nepenthes gracilis</name>
    <name type="common">Slender pitcher plant</name>
    <dbReference type="NCBI Taxonomy" id="150966"/>
    <lineage>
        <taxon>Eukaryota</taxon>
        <taxon>Viridiplantae</taxon>
        <taxon>Streptophyta</taxon>
        <taxon>Embryophyta</taxon>
        <taxon>Tracheophyta</taxon>
        <taxon>Spermatophyta</taxon>
        <taxon>Magnoliopsida</taxon>
        <taxon>eudicotyledons</taxon>
        <taxon>Gunneridae</taxon>
        <taxon>Pentapetalae</taxon>
        <taxon>Caryophyllales</taxon>
        <taxon>Nepenthaceae</taxon>
        <taxon>Nepenthes</taxon>
    </lineage>
</organism>
<feature type="compositionally biased region" description="Low complexity" evidence="1">
    <location>
        <begin position="167"/>
        <end position="181"/>
    </location>
</feature>
<evidence type="ECO:0000313" key="3">
    <source>
        <dbReference type="EMBL" id="GMH31395.1"/>
    </source>
</evidence>
<name>A0AAD3Y883_NEPGR</name>
<accession>A0AAD3Y883</accession>
<feature type="compositionally biased region" description="Polar residues" evidence="1">
    <location>
        <begin position="394"/>
        <end position="408"/>
    </location>
</feature>
<dbReference type="Proteomes" id="UP001279734">
    <property type="component" value="Unassembled WGS sequence"/>
</dbReference>
<protein>
    <recommendedName>
        <fullName evidence="2">VQ domain-containing protein</fullName>
    </recommendedName>
</protein>
<dbReference type="InterPro" id="IPR039609">
    <property type="entry name" value="VQ_15/22"/>
</dbReference>
<dbReference type="EMBL" id="BSYO01000040">
    <property type="protein sequence ID" value="GMH31395.1"/>
    <property type="molecule type" value="Genomic_DNA"/>
</dbReference>
<dbReference type="InterPro" id="IPR008889">
    <property type="entry name" value="VQ"/>
</dbReference>
<dbReference type="PANTHER" id="PTHR33179:SF4">
    <property type="entry name" value="VQ MOTIF-CONTAINING PROTEIN"/>
    <property type="match status" value="1"/>
</dbReference>
<reference evidence="3" key="1">
    <citation type="submission" date="2023-05" db="EMBL/GenBank/DDBJ databases">
        <title>Nepenthes gracilis genome sequencing.</title>
        <authorList>
            <person name="Fukushima K."/>
        </authorList>
    </citation>
    <scope>NUCLEOTIDE SEQUENCE</scope>
    <source>
        <strain evidence="3">SING2019-196</strain>
    </source>
</reference>
<feature type="region of interest" description="Disordered" evidence="1">
    <location>
        <begin position="167"/>
        <end position="202"/>
    </location>
</feature>